<reference evidence="1 2" key="1">
    <citation type="submission" date="2014-03" db="EMBL/GenBank/DDBJ databases">
        <authorList>
            <person name="Warren W."/>
            <person name="Wilson R.K."/>
        </authorList>
    </citation>
    <scope>NUCLEOTIDE SEQUENCE</scope>
</reference>
<accession>A0A0D9SCH2</accession>
<name>A0A0D9SCH2_CHLSB</name>
<protein>
    <submittedName>
        <fullName evidence="1">Uncharacterized protein</fullName>
    </submittedName>
</protein>
<dbReference type="Bgee" id="ENSCSAG00000019049">
    <property type="expression patterns" value="Expressed in blood and 5 other cell types or tissues"/>
</dbReference>
<dbReference type="EMBL" id="AQIB01145227">
    <property type="status" value="NOT_ANNOTATED_CDS"/>
    <property type="molecule type" value="Genomic_DNA"/>
</dbReference>
<organism evidence="1 2">
    <name type="scientific">Chlorocebus sabaeus</name>
    <name type="common">Green monkey</name>
    <name type="synonym">Simia sabaea</name>
    <dbReference type="NCBI Taxonomy" id="60711"/>
    <lineage>
        <taxon>Eukaryota</taxon>
        <taxon>Metazoa</taxon>
        <taxon>Chordata</taxon>
        <taxon>Craniata</taxon>
        <taxon>Vertebrata</taxon>
        <taxon>Euteleostomi</taxon>
        <taxon>Mammalia</taxon>
        <taxon>Eutheria</taxon>
        <taxon>Euarchontoglires</taxon>
        <taxon>Primates</taxon>
        <taxon>Haplorrhini</taxon>
        <taxon>Catarrhini</taxon>
        <taxon>Cercopithecidae</taxon>
        <taxon>Cercopithecinae</taxon>
        <taxon>Chlorocebus</taxon>
    </lineage>
</organism>
<dbReference type="Proteomes" id="UP000029965">
    <property type="component" value="Chromosome 16"/>
</dbReference>
<keyword evidence="2" id="KW-1185">Reference proteome</keyword>
<reference evidence="1" key="2">
    <citation type="submission" date="2025-08" db="UniProtKB">
        <authorList>
            <consortium name="Ensembl"/>
        </authorList>
    </citation>
    <scope>IDENTIFICATION</scope>
</reference>
<dbReference type="AlphaFoldDB" id="A0A0D9SCH2"/>
<sequence>MEICSSESFCTFSARAWGCAASPPWRPPVPCTLACTLVISLGPHLIPDTQQRKLRCRWNGFS</sequence>
<proteinExistence type="predicted"/>
<evidence type="ECO:0000313" key="2">
    <source>
        <dbReference type="Proteomes" id="UP000029965"/>
    </source>
</evidence>
<dbReference type="eggNOG" id="ENOG502TF01">
    <property type="taxonomic scope" value="Eukaryota"/>
</dbReference>
<dbReference type="Ensembl" id="ENSCSAT00000019139.1">
    <property type="protein sequence ID" value="ENSCSAP00000018561.1"/>
    <property type="gene ID" value="ENSCSAG00000019049.1"/>
</dbReference>
<reference evidence="1" key="3">
    <citation type="submission" date="2025-09" db="UniProtKB">
        <authorList>
            <consortium name="Ensembl"/>
        </authorList>
    </citation>
    <scope>IDENTIFICATION</scope>
</reference>
<evidence type="ECO:0000313" key="1">
    <source>
        <dbReference type="Ensembl" id="ENSCSAP00000018561.1"/>
    </source>
</evidence>